<evidence type="ECO:0000313" key="3">
    <source>
        <dbReference type="EMBL" id="MFC5368231.1"/>
    </source>
</evidence>
<reference evidence="3 4" key="1">
    <citation type="journal article" date="2019" name="Int. J. Syst. Evol. Microbiol.">
        <title>The Global Catalogue of Microorganisms (GCM) 10K type strain sequencing project: providing services to taxonomists for standard genome sequencing and annotation.</title>
        <authorList>
            <consortium name="The Broad Institute Genomics Platform"/>
            <consortium name="The Broad Institute Genome Sequencing Center for Infectious Disease"/>
            <person name="Wu L."/>
            <person name="Ma J."/>
        </authorList>
    </citation>
    <scope>NUCLEOTIDE SEQUENCE [LARGE SCALE GENOMIC DNA]</scope>
    <source>
        <strain evidence="3 4">CGMCC 1.12237</strain>
    </source>
</reference>
<evidence type="ECO:0000256" key="2">
    <source>
        <dbReference type="SAM" id="Phobius"/>
    </source>
</evidence>
<proteinExistence type="predicted"/>
<dbReference type="AlphaFoldDB" id="A0ABD5RE39"/>
<dbReference type="InterPro" id="IPR055712">
    <property type="entry name" value="DUF7288"/>
</dbReference>
<feature type="compositionally biased region" description="Basic and acidic residues" evidence="1">
    <location>
        <begin position="14"/>
        <end position="34"/>
    </location>
</feature>
<sequence length="230" mass="24973">MSDRPRRPPTAGHAGEEPDRDWPSGGDGDRATEETERGQVYTLEAITTAILVLSAVLFALQATAVTPLTASTANQQIEERQQTIADDLLDTAAANDELTPALLYWNTDTGTFDGAETVGYVNVPATLPPLDFFTTLDEEFYDQRIAFNVYVEYRDGGETKVEQLVYQGTPSDNAVSASRIVVLRDDMELTAGPDAGQPLSAVSGDFYAPDASSGTDIYNVAEVRIVVWRM</sequence>
<dbReference type="Proteomes" id="UP001596201">
    <property type="component" value="Unassembled WGS sequence"/>
</dbReference>
<dbReference type="RefSeq" id="WP_227230477.1">
    <property type="nucleotide sequence ID" value="NZ_JAJCVJ010000002.1"/>
</dbReference>
<keyword evidence="2" id="KW-0472">Membrane</keyword>
<organism evidence="3 4">
    <name type="scientific">Salinirubrum litoreum</name>
    <dbReference type="NCBI Taxonomy" id="1126234"/>
    <lineage>
        <taxon>Archaea</taxon>
        <taxon>Methanobacteriati</taxon>
        <taxon>Methanobacteriota</taxon>
        <taxon>Stenosarchaea group</taxon>
        <taxon>Halobacteria</taxon>
        <taxon>Halobacteriales</taxon>
        <taxon>Haloferacaceae</taxon>
        <taxon>Salinirubrum</taxon>
    </lineage>
</organism>
<comment type="caution">
    <text evidence="3">The sequence shown here is derived from an EMBL/GenBank/DDBJ whole genome shotgun (WGS) entry which is preliminary data.</text>
</comment>
<evidence type="ECO:0000256" key="1">
    <source>
        <dbReference type="SAM" id="MobiDB-lite"/>
    </source>
</evidence>
<feature type="region of interest" description="Disordered" evidence="1">
    <location>
        <begin position="1"/>
        <end position="34"/>
    </location>
</feature>
<gene>
    <name evidence="3" type="ORF">ACFPJ5_14975</name>
</gene>
<keyword evidence="2" id="KW-1133">Transmembrane helix</keyword>
<accession>A0ABD5RE39</accession>
<dbReference type="EMBL" id="JBHSKX010000002">
    <property type="protein sequence ID" value="MFC5368231.1"/>
    <property type="molecule type" value="Genomic_DNA"/>
</dbReference>
<protein>
    <submittedName>
        <fullName evidence="3">Uncharacterized protein</fullName>
    </submittedName>
</protein>
<dbReference type="Pfam" id="PF23959">
    <property type="entry name" value="DUF7288"/>
    <property type="match status" value="1"/>
</dbReference>
<keyword evidence="4" id="KW-1185">Reference proteome</keyword>
<keyword evidence="2" id="KW-0812">Transmembrane</keyword>
<name>A0ABD5RE39_9EURY</name>
<evidence type="ECO:0000313" key="4">
    <source>
        <dbReference type="Proteomes" id="UP001596201"/>
    </source>
</evidence>
<feature type="transmembrane region" description="Helical" evidence="2">
    <location>
        <begin position="40"/>
        <end position="60"/>
    </location>
</feature>